<comment type="caution">
    <text evidence="5">The sequence shown here is derived from an EMBL/GenBank/DDBJ whole genome shotgun (WGS) entry which is preliminary data.</text>
</comment>
<protein>
    <recommendedName>
        <fullName evidence="4">FAD-binding domain-containing protein</fullName>
    </recommendedName>
</protein>
<accession>A0A4R0RCW3</accession>
<dbReference type="GO" id="GO:0016491">
    <property type="term" value="F:oxidoreductase activity"/>
    <property type="evidence" value="ECO:0007669"/>
    <property type="project" value="UniProtKB-KW"/>
</dbReference>
<evidence type="ECO:0000313" key="5">
    <source>
        <dbReference type="EMBL" id="TCD65212.1"/>
    </source>
</evidence>
<keyword evidence="2" id="KW-0274">FAD</keyword>
<gene>
    <name evidence="5" type="ORF">EIP91_002959</name>
</gene>
<dbReference type="Pfam" id="PF01494">
    <property type="entry name" value="FAD_binding_3"/>
    <property type="match status" value="1"/>
</dbReference>
<dbReference type="STRING" id="92696.A0A4R0RCW3"/>
<evidence type="ECO:0000256" key="3">
    <source>
        <dbReference type="ARBA" id="ARBA00023002"/>
    </source>
</evidence>
<dbReference type="PANTHER" id="PTHR46720:SF3">
    <property type="entry name" value="FAD-BINDING DOMAIN-CONTAINING PROTEIN-RELATED"/>
    <property type="match status" value="1"/>
</dbReference>
<dbReference type="InterPro" id="IPR051104">
    <property type="entry name" value="FAD_monoxygenase"/>
</dbReference>
<keyword evidence="3" id="KW-0560">Oxidoreductase</keyword>
<evidence type="ECO:0000259" key="4">
    <source>
        <dbReference type="Pfam" id="PF01494"/>
    </source>
</evidence>
<reference evidence="5 6" key="1">
    <citation type="submission" date="2018-11" db="EMBL/GenBank/DDBJ databases">
        <title>Genome assembly of Steccherinum ochraceum LE-BIN_3174, the white-rot fungus of the Steccherinaceae family (The Residual Polyporoid clade, Polyporales, Basidiomycota).</title>
        <authorList>
            <person name="Fedorova T.V."/>
            <person name="Glazunova O.A."/>
            <person name="Landesman E.O."/>
            <person name="Moiseenko K.V."/>
            <person name="Psurtseva N.V."/>
            <person name="Savinova O.S."/>
            <person name="Shakhova N.V."/>
            <person name="Tyazhelova T.V."/>
            <person name="Vasina D.V."/>
        </authorList>
    </citation>
    <scope>NUCLEOTIDE SEQUENCE [LARGE SCALE GENOMIC DNA]</scope>
    <source>
        <strain evidence="5 6">LE-BIN_3174</strain>
    </source>
</reference>
<dbReference type="EMBL" id="RWJN01000192">
    <property type="protein sequence ID" value="TCD65212.1"/>
    <property type="molecule type" value="Genomic_DNA"/>
</dbReference>
<dbReference type="AlphaFoldDB" id="A0A4R0RCW3"/>
<proteinExistence type="predicted"/>
<dbReference type="OrthoDB" id="47494at2759"/>
<dbReference type="PANTHER" id="PTHR46720">
    <property type="entry name" value="HYDROXYLASE, PUTATIVE (AFU_ORTHOLOGUE AFUA_3G01460)-RELATED"/>
    <property type="match status" value="1"/>
</dbReference>
<name>A0A4R0RCW3_9APHY</name>
<dbReference type="SUPFAM" id="SSF51905">
    <property type="entry name" value="FAD/NAD(P)-binding domain"/>
    <property type="match status" value="1"/>
</dbReference>
<evidence type="ECO:0000256" key="1">
    <source>
        <dbReference type="ARBA" id="ARBA00022630"/>
    </source>
</evidence>
<dbReference type="SUPFAM" id="SSF54373">
    <property type="entry name" value="FAD-linked reductases, C-terminal domain"/>
    <property type="match status" value="1"/>
</dbReference>
<dbReference type="InterPro" id="IPR036188">
    <property type="entry name" value="FAD/NAD-bd_sf"/>
</dbReference>
<evidence type="ECO:0000256" key="2">
    <source>
        <dbReference type="ARBA" id="ARBA00022827"/>
    </source>
</evidence>
<dbReference type="GO" id="GO:0044550">
    <property type="term" value="P:secondary metabolite biosynthetic process"/>
    <property type="evidence" value="ECO:0007669"/>
    <property type="project" value="TreeGrafter"/>
</dbReference>
<keyword evidence="6" id="KW-1185">Reference proteome</keyword>
<feature type="domain" description="FAD-binding" evidence="4">
    <location>
        <begin position="7"/>
        <end position="384"/>
    </location>
</feature>
<dbReference type="GO" id="GO:0071949">
    <property type="term" value="F:FAD binding"/>
    <property type="evidence" value="ECO:0007669"/>
    <property type="project" value="InterPro"/>
</dbReference>
<dbReference type="PRINTS" id="PR00420">
    <property type="entry name" value="RNGMNOXGNASE"/>
</dbReference>
<dbReference type="Gene3D" id="3.50.50.60">
    <property type="entry name" value="FAD/NAD(P)-binding domain"/>
    <property type="match status" value="1"/>
</dbReference>
<dbReference type="InterPro" id="IPR002938">
    <property type="entry name" value="FAD-bd"/>
</dbReference>
<keyword evidence="1" id="KW-0285">Flavoprotein</keyword>
<dbReference type="Proteomes" id="UP000292702">
    <property type="component" value="Unassembled WGS sequence"/>
</dbReference>
<evidence type="ECO:0000313" key="6">
    <source>
        <dbReference type="Proteomes" id="UP000292702"/>
    </source>
</evidence>
<organism evidence="5 6">
    <name type="scientific">Steccherinum ochraceum</name>
    <dbReference type="NCBI Taxonomy" id="92696"/>
    <lineage>
        <taxon>Eukaryota</taxon>
        <taxon>Fungi</taxon>
        <taxon>Dikarya</taxon>
        <taxon>Basidiomycota</taxon>
        <taxon>Agaricomycotina</taxon>
        <taxon>Agaricomycetes</taxon>
        <taxon>Polyporales</taxon>
        <taxon>Steccherinaceae</taxon>
        <taxon>Steccherinum</taxon>
    </lineage>
</organism>
<sequence>MSSSRFRVAIIGGGIGGLSLALAISKGATDIDIDIYESSSTFPESGAGLVLWARILEILGQWGFEEDLKDRSPPANPSAGAAEKKMQYYKGDQAQPVKWGVSEFDLTGLHRGEFLQMFASRIKSTRCQTHFFKKFRSYETLEDGQVAIQFADGTETKCDILIGADGVRSTVRQAMYTKFEQRALAQGQSAEESKKFRFYIPPKWSGELLYRCLVTKEDLQKTHPDHISLKTQLYFTGKSKFLMSYPVMQGRVLNTAVVVCRHDLFGTTYEGPWSATVTAEELLKDFEGWTGEARELVGCMKDISRWAVNYVEPLPTYIDGLVGLLGDSAHAMVTHQASGAGQTVEDSFVLGALLAHPETNKSNLRLVLDVYDAFRRPKAQNVQEKSMTTGKMIMMETLEDVSAEESLKGQVPLERLEKVQKQIKDSYAWTVVSAEGDRQEALKKFENRLKPSLA</sequence>